<evidence type="ECO:0000256" key="5">
    <source>
        <dbReference type="ARBA" id="ARBA00023239"/>
    </source>
</evidence>
<comment type="similarity">
    <text evidence="2">Belongs to the serine/threonine dehydratase family.</text>
</comment>
<keyword evidence="4" id="KW-0663">Pyridoxal phosphate</keyword>
<gene>
    <name evidence="8" type="ORF">PCOR1329_LOCUS48338</name>
</gene>
<dbReference type="InterPro" id="IPR036052">
    <property type="entry name" value="TrpB-like_PALP_sf"/>
</dbReference>
<dbReference type="PANTHER" id="PTHR48078:SF2">
    <property type="entry name" value="CATABOLIC L-SERINE_THREONINE DEHYDRATASE"/>
    <property type="match status" value="1"/>
</dbReference>
<dbReference type="InterPro" id="IPR001926">
    <property type="entry name" value="TrpB-like_PALP"/>
</dbReference>
<organism evidence="8 9">
    <name type="scientific">Prorocentrum cordatum</name>
    <dbReference type="NCBI Taxonomy" id="2364126"/>
    <lineage>
        <taxon>Eukaryota</taxon>
        <taxon>Sar</taxon>
        <taxon>Alveolata</taxon>
        <taxon>Dinophyceae</taxon>
        <taxon>Prorocentrales</taxon>
        <taxon>Prorocentraceae</taxon>
        <taxon>Prorocentrum</taxon>
    </lineage>
</organism>
<dbReference type="EMBL" id="CAUYUJ010015837">
    <property type="protein sequence ID" value="CAK0858734.1"/>
    <property type="molecule type" value="Genomic_DNA"/>
</dbReference>
<comment type="caution">
    <text evidence="8">The sequence shown here is derived from an EMBL/GenBank/DDBJ whole genome shotgun (WGS) entry which is preliminary data.</text>
</comment>
<evidence type="ECO:0000259" key="7">
    <source>
        <dbReference type="Pfam" id="PF00291"/>
    </source>
</evidence>
<evidence type="ECO:0000256" key="4">
    <source>
        <dbReference type="ARBA" id="ARBA00022898"/>
    </source>
</evidence>
<evidence type="ECO:0000256" key="1">
    <source>
        <dbReference type="ARBA" id="ARBA00001933"/>
    </source>
</evidence>
<dbReference type="SUPFAM" id="SSF53686">
    <property type="entry name" value="Tryptophan synthase beta subunit-like PLP-dependent enzymes"/>
    <property type="match status" value="1"/>
</dbReference>
<name>A0ABN9UGJ0_9DINO</name>
<proteinExistence type="inferred from homology"/>
<comment type="catalytic activity">
    <reaction evidence="6">
        <text>L-serine = pyruvate + NH4(+)</text>
        <dbReference type="Rhea" id="RHEA:19169"/>
        <dbReference type="ChEBI" id="CHEBI:15361"/>
        <dbReference type="ChEBI" id="CHEBI:28938"/>
        <dbReference type="ChEBI" id="CHEBI:33384"/>
        <dbReference type="EC" id="4.3.1.17"/>
    </reaction>
</comment>
<feature type="domain" description="Tryptophan synthase beta chain-like PALP" evidence="7">
    <location>
        <begin position="96"/>
        <end position="388"/>
    </location>
</feature>
<dbReference type="Proteomes" id="UP001189429">
    <property type="component" value="Unassembled WGS sequence"/>
</dbReference>
<evidence type="ECO:0000256" key="3">
    <source>
        <dbReference type="ARBA" id="ARBA00012093"/>
    </source>
</evidence>
<reference evidence="8" key="1">
    <citation type="submission" date="2023-10" db="EMBL/GenBank/DDBJ databases">
        <authorList>
            <person name="Chen Y."/>
            <person name="Shah S."/>
            <person name="Dougan E. K."/>
            <person name="Thang M."/>
            <person name="Chan C."/>
        </authorList>
    </citation>
    <scope>NUCLEOTIDE SEQUENCE [LARGE SCALE GENOMIC DNA]</scope>
</reference>
<accession>A0ABN9UGJ0</accession>
<evidence type="ECO:0000313" key="9">
    <source>
        <dbReference type="Proteomes" id="UP001189429"/>
    </source>
</evidence>
<comment type="cofactor">
    <cofactor evidence="1">
        <name>pyridoxal 5'-phosphate</name>
        <dbReference type="ChEBI" id="CHEBI:597326"/>
    </cofactor>
</comment>
<evidence type="ECO:0000256" key="2">
    <source>
        <dbReference type="ARBA" id="ARBA00010869"/>
    </source>
</evidence>
<sequence>MRAHDICKAAVPVLTVRPTMALRVAQFNILGRRMAGTMWFHYARDFLPKYFANSCRGLRRASCYHSFTRLAAKCVADYRSRRLAMKLNLPLDVARLHEETPLVPSEHLSEHLGAEVFLKMDCWQRPGSFKIRGIGRTVGLAVAAGAQHVVTSSGGNAGLAAAYAAKRLGVPATVVLPSTTPAAVHERLRRYGAEVVVHGDVWDEADVRAQQLVEELKGSYVHPFDQPSTWEGHASLVEELARQLPRPPDAIVTCVGGGGLLMGILQGLSAAGWLDTTRVVFGETQGASSMSQSLAAGELVTLPSIDSVAKSLGAKRVSRAAFDRCVELGPARVLPAVTTDAAAVAACLKLAEHHRALVEPACGAALAAVTERSAALAGCRTVVVEVCGGAIVDVPSLNAWARDLGL</sequence>
<protein>
    <recommendedName>
        <fullName evidence="3">L-serine ammonia-lyase</fullName>
        <ecNumber evidence="3">4.3.1.17</ecNumber>
    </recommendedName>
</protein>
<dbReference type="EC" id="4.3.1.17" evidence="3"/>
<dbReference type="InterPro" id="IPR050147">
    <property type="entry name" value="Ser/Thr_Dehydratase"/>
</dbReference>
<evidence type="ECO:0000313" key="8">
    <source>
        <dbReference type="EMBL" id="CAK0858734.1"/>
    </source>
</evidence>
<keyword evidence="5" id="KW-0456">Lyase</keyword>
<dbReference type="PANTHER" id="PTHR48078">
    <property type="entry name" value="THREONINE DEHYDRATASE, MITOCHONDRIAL-RELATED"/>
    <property type="match status" value="1"/>
</dbReference>
<keyword evidence="9" id="KW-1185">Reference proteome</keyword>
<dbReference type="Pfam" id="PF00291">
    <property type="entry name" value="PALP"/>
    <property type="match status" value="1"/>
</dbReference>
<dbReference type="Gene3D" id="3.40.50.1100">
    <property type="match status" value="2"/>
</dbReference>
<evidence type="ECO:0000256" key="6">
    <source>
        <dbReference type="ARBA" id="ARBA00049406"/>
    </source>
</evidence>